<organism evidence="7 8">
    <name type="scientific">Terrihabitans soli</name>
    <dbReference type="NCBI Taxonomy" id="708113"/>
    <lineage>
        <taxon>Bacteria</taxon>
        <taxon>Pseudomonadati</taxon>
        <taxon>Pseudomonadota</taxon>
        <taxon>Alphaproteobacteria</taxon>
        <taxon>Hyphomicrobiales</taxon>
        <taxon>Terrihabitans</taxon>
    </lineage>
</organism>
<dbReference type="Proteomes" id="UP000515317">
    <property type="component" value="Chromosome"/>
</dbReference>
<dbReference type="InterPro" id="IPR019734">
    <property type="entry name" value="TPR_rpt"/>
</dbReference>
<dbReference type="Pfam" id="PF13181">
    <property type="entry name" value="TPR_8"/>
    <property type="match status" value="1"/>
</dbReference>
<dbReference type="PANTHER" id="PTHR45586:SF1">
    <property type="entry name" value="LIPOPOLYSACCHARIDE ASSEMBLY PROTEIN B"/>
    <property type="match status" value="1"/>
</dbReference>
<name>A0A6S6QUM1_9HYPH</name>
<dbReference type="AlphaFoldDB" id="A0A6S6QUM1"/>
<feature type="repeat" description="TPR" evidence="3">
    <location>
        <begin position="75"/>
        <end position="108"/>
    </location>
</feature>
<dbReference type="InterPro" id="IPR051012">
    <property type="entry name" value="CellSynth/LPSAsmb/PSIAsmb"/>
</dbReference>
<feature type="compositionally biased region" description="Low complexity" evidence="5">
    <location>
        <begin position="567"/>
        <end position="579"/>
    </location>
</feature>
<evidence type="ECO:0000313" key="7">
    <source>
        <dbReference type="EMBL" id="BCJ90188.1"/>
    </source>
</evidence>
<feature type="chain" id="PRO_5027896732" evidence="6">
    <location>
        <begin position="25"/>
        <end position="589"/>
    </location>
</feature>
<dbReference type="Gene3D" id="1.25.40.10">
    <property type="entry name" value="Tetratricopeptide repeat domain"/>
    <property type="match status" value="4"/>
</dbReference>
<feature type="region of interest" description="Disordered" evidence="5">
    <location>
        <begin position="565"/>
        <end position="589"/>
    </location>
</feature>
<dbReference type="RefSeq" id="WP_222876837.1">
    <property type="nucleotide sequence ID" value="NZ_AP023361.1"/>
</dbReference>
<accession>A0A6S6QUM1</accession>
<evidence type="ECO:0000256" key="2">
    <source>
        <dbReference type="ARBA" id="ARBA00022803"/>
    </source>
</evidence>
<keyword evidence="1" id="KW-0677">Repeat</keyword>
<evidence type="ECO:0000256" key="4">
    <source>
        <dbReference type="SAM" id="Coils"/>
    </source>
</evidence>
<feature type="repeat" description="TPR" evidence="3">
    <location>
        <begin position="412"/>
        <end position="445"/>
    </location>
</feature>
<keyword evidence="8" id="KW-1185">Reference proteome</keyword>
<evidence type="ECO:0000256" key="5">
    <source>
        <dbReference type="SAM" id="MobiDB-lite"/>
    </source>
</evidence>
<gene>
    <name evidence="7" type="ORF">IZ6_09230</name>
</gene>
<feature type="coiled-coil region" evidence="4">
    <location>
        <begin position="312"/>
        <end position="373"/>
    </location>
</feature>
<protein>
    <submittedName>
        <fullName evidence="7">Uncharacterized protein</fullName>
    </submittedName>
</protein>
<keyword evidence="2 3" id="KW-0802">TPR repeat</keyword>
<reference evidence="7 8" key="1">
    <citation type="submission" date="2020-08" db="EMBL/GenBank/DDBJ databases">
        <title>Genome sequence of Rhizobiales bacterium strain IZ6.</title>
        <authorList>
            <person name="Nakai R."/>
            <person name="Naganuma T."/>
        </authorList>
    </citation>
    <scope>NUCLEOTIDE SEQUENCE [LARGE SCALE GENOMIC DNA]</scope>
    <source>
        <strain evidence="7 8">IZ6</strain>
    </source>
</reference>
<keyword evidence="4" id="KW-0175">Coiled coil</keyword>
<proteinExistence type="predicted"/>
<dbReference type="PROSITE" id="PS50005">
    <property type="entry name" value="TPR"/>
    <property type="match status" value="3"/>
</dbReference>
<evidence type="ECO:0000256" key="6">
    <source>
        <dbReference type="SAM" id="SignalP"/>
    </source>
</evidence>
<evidence type="ECO:0000256" key="3">
    <source>
        <dbReference type="PROSITE-ProRule" id="PRU00339"/>
    </source>
</evidence>
<dbReference type="Pfam" id="PF14559">
    <property type="entry name" value="TPR_19"/>
    <property type="match status" value="1"/>
</dbReference>
<feature type="repeat" description="TPR" evidence="3">
    <location>
        <begin position="481"/>
        <end position="514"/>
    </location>
</feature>
<dbReference type="PANTHER" id="PTHR45586">
    <property type="entry name" value="TPR REPEAT-CONTAINING PROTEIN PA4667"/>
    <property type="match status" value="1"/>
</dbReference>
<dbReference type="SMART" id="SM00028">
    <property type="entry name" value="TPR"/>
    <property type="match status" value="6"/>
</dbReference>
<keyword evidence="6" id="KW-0732">Signal</keyword>
<dbReference type="KEGG" id="tso:IZ6_09230"/>
<evidence type="ECO:0000256" key="1">
    <source>
        <dbReference type="ARBA" id="ARBA00022737"/>
    </source>
</evidence>
<evidence type="ECO:0000313" key="8">
    <source>
        <dbReference type="Proteomes" id="UP000515317"/>
    </source>
</evidence>
<dbReference type="EMBL" id="AP023361">
    <property type="protein sequence ID" value="BCJ90188.1"/>
    <property type="molecule type" value="Genomic_DNA"/>
</dbReference>
<sequence>MLRSFRFGCSILVLAALSAAPAFATTEGSDRVAAQAATSSATGNYLAGRTAVTLRDMDAAATFLRSALRAAPKDAELLDRTFRIVLASGDFDQAADLADRVIAVDPNNRIARLTLAVRAIKNKQYAAARTQLQPSLEGPMADLVATLVAAWAWQGSGDTAKAVKTTDILTGNDYATMFRDLHAGLIYEAAGNFPEAEKRLTEAYKNDQQQYIVIDSYARVLARAGKLDEALGVYKALTDKMPRNTRLNASAAYLEKNKKLPIPVTNAKDGVTEALLSLSMMASRGETAEISLIYLNLALALSPQHELALISLADLQETIAQNEQAIETYRRVPKTSVFHEDIALRIALNLAQADKMKEALDQLRALVAEDKNDTDAIIALGGLLHREKNYKEAAEVYSLAVDGLAEPKKSDWSVYFSRGVSYDQAKDWRKAEKDLQTSIDLDPEQAVALNYLGYSWVDRGTAIEKGMDLIKKAVDLRPNDGDIVDSLGWAYYRQGKYPEATTELERAVELKPQSWEINDHLGDVYWKTDRKLEAKFQWLHALTLEIDADKRGPIEKKISEGLDVVEAEQQAAKQAENAASPDAQKPATP</sequence>
<dbReference type="Pfam" id="PF13432">
    <property type="entry name" value="TPR_16"/>
    <property type="match status" value="2"/>
</dbReference>
<dbReference type="Pfam" id="PF13414">
    <property type="entry name" value="TPR_11"/>
    <property type="match status" value="1"/>
</dbReference>
<dbReference type="InterPro" id="IPR011990">
    <property type="entry name" value="TPR-like_helical_dom_sf"/>
</dbReference>
<dbReference type="SUPFAM" id="SSF48452">
    <property type="entry name" value="TPR-like"/>
    <property type="match status" value="3"/>
</dbReference>
<feature type="signal peptide" evidence="6">
    <location>
        <begin position="1"/>
        <end position="24"/>
    </location>
</feature>